<organism evidence="10 11">
    <name type="scientific">Skermania pinensis</name>
    <dbReference type="NCBI Taxonomy" id="39122"/>
    <lineage>
        <taxon>Bacteria</taxon>
        <taxon>Bacillati</taxon>
        <taxon>Actinomycetota</taxon>
        <taxon>Actinomycetes</taxon>
        <taxon>Mycobacteriales</taxon>
        <taxon>Gordoniaceae</taxon>
        <taxon>Skermania</taxon>
    </lineage>
</organism>
<dbReference type="PANTHER" id="PTHR42917:SF2">
    <property type="entry name" value="2,4-DIENOYL-COA REDUCTASE [(2E)-ENOYL-COA-PRODUCING]"/>
    <property type="match status" value="1"/>
</dbReference>
<evidence type="ECO:0000313" key="10">
    <source>
        <dbReference type="EMBL" id="QXQ14691.1"/>
    </source>
</evidence>
<evidence type="ECO:0000256" key="5">
    <source>
        <dbReference type="ARBA" id="ARBA00022723"/>
    </source>
</evidence>
<evidence type="ECO:0000256" key="7">
    <source>
        <dbReference type="ARBA" id="ARBA00023004"/>
    </source>
</evidence>
<proteinExistence type="predicted"/>
<dbReference type="Gene3D" id="3.20.20.70">
    <property type="entry name" value="Aldolase class I"/>
    <property type="match status" value="1"/>
</dbReference>
<comment type="cofactor">
    <cofactor evidence="2">
        <name>[4Fe-4S] cluster</name>
        <dbReference type="ChEBI" id="CHEBI:49883"/>
    </cofactor>
</comment>
<dbReference type="PANTHER" id="PTHR42917">
    <property type="entry name" value="2,4-DIENOYL-COA REDUCTASE"/>
    <property type="match status" value="1"/>
</dbReference>
<dbReference type="EMBL" id="CP079105">
    <property type="protein sequence ID" value="QXQ14691.1"/>
    <property type="molecule type" value="Genomic_DNA"/>
</dbReference>
<evidence type="ECO:0000259" key="9">
    <source>
        <dbReference type="Pfam" id="PF00724"/>
    </source>
</evidence>
<evidence type="ECO:0000256" key="2">
    <source>
        <dbReference type="ARBA" id="ARBA00001966"/>
    </source>
</evidence>
<comment type="cofactor">
    <cofactor evidence="1">
        <name>FMN</name>
        <dbReference type="ChEBI" id="CHEBI:58210"/>
    </cofactor>
</comment>
<dbReference type="InterPro" id="IPR051793">
    <property type="entry name" value="NADH:flavin_oxidoreductase"/>
</dbReference>
<protein>
    <submittedName>
        <fullName evidence="10">12-oxophytodienoate reductase</fullName>
    </submittedName>
</protein>
<dbReference type="SUPFAM" id="SSF51395">
    <property type="entry name" value="FMN-linked oxidoreductases"/>
    <property type="match status" value="1"/>
</dbReference>
<evidence type="ECO:0000256" key="3">
    <source>
        <dbReference type="ARBA" id="ARBA00022630"/>
    </source>
</evidence>
<keyword evidence="7" id="KW-0408">Iron</keyword>
<keyword evidence="6" id="KW-0560">Oxidoreductase</keyword>
<keyword evidence="3" id="KW-0285">Flavoprotein</keyword>
<keyword evidence="4" id="KW-0288">FMN</keyword>
<feature type="domain" description="NADH:flavin oxidoreductase/NADH oxidase N-terminal" evidence="9">
    <location>
        <begin position="8"/>
        <end position="350"/>
    </location>
</feature>
<sequence>MTTEVTDLLTPTSIGSVRIPNRFVMAPMTRMYSPGGVPGDDVARYYARRAAGGVGLIITEGSYIPHPAVGPSRRVPHLWGDEAAAGWAGVVEAVHAGGAKIFSQLWHLGSARGDQPKYRPEQLSVGPSGITPSGDRSGVALTVADIEFLIECYAHAAEFARAVGFDGVEIHGAHGYLIDQFFWSRTNRRTDDYGRPGVFAERVVRAVRRVVGPDFPIVFRYSQWKTGDYDARIAETPDHLAALLGALVDAGVDALHPSTRRFWSPGFPDHDPQLSLAGWTRKLTGLPTIAVGSVGLDRVFAAAGVGVDAAEVTGIDELLTRFEQGEFDLVAVGRALLADADWVAKHAAGRVSQIQAYDPSHMLRLT</sequence>
<dbReference type="RefSeq" id="WP_066468470.1">
    <property type="nucleotide sequence ID" value="NZ_CBCRUZ010000004.1"/>
</dbReference>
<dbReference type="InterPro" id="IPR001155">
    <property type="entry name" value="OxRdtase_FMN_N"/>
</dbReference>
<reference evidence="10" key="1">
    <citation type="submission" date="2021-07" db="EMBL/GenBank/DDBJ databases">
        <title>Candidatus Kaistella beijingensis sp. nov. isolated from a municipal wastewater treatment plant is involved in sludge foaming.</title>
        <authorList>
            <person name="Song Y."/>
            <person name="Liu S.-J."/>
        </authorList>
    </citation>
    <scope>NUCLEOTIDE SEQUENCE</scope>
    <source>
        <strain evidence="10">DSM 43998</strain>
    </source>
</reference>
<gene>
    <name evidence="10" type="ORF">KV203_04620</name>
</gene>
<dbReference type="InterPro" id="IPR013785">
    <property type="entry name" value="Aldolase_TIM"/>
</dbReference>
<keyword evidence="8" id="KW-0411">Iron-sulfur</keyword>
<keyword evidence="11" id="KW-1185">Reference proteome</keyword>
<evidence type="ECO:0000256" key="6">
    <source>
        <dbReference type="ARBA" id="ARBA00023002"/>
    </source>
</evidence>
<evidence type="ECO:0000256" key="1">
    <source>
        <dbReference type="ARBA" id="ARBA00001917"/>
    </source>
</evidence>
<dbReference type="Pfam" id="PF00724">
    <property type="entry name" value="Oxidored_FMN"/>
    <property type="match status" value="1"/>
</dbReference>
<keyword evidence="5" id="KW-0479">Metal-binding</keyword>
<evidence type="ECO:0000256" key="8">
    <source>
        <dbReference type="ARBA" id="ARBA00023014"/>
    </source>
</evidence>
<dbReference type="Proteomes" id="UP000887023">
    <property type="component" value="Chromosome"/>
</dbReference>
<evidence type="ECO:0000256" key="4">
    <source>
        <dbReference type="ARBA" id="ARBA00022643"/>
    </source>
</evidence>
<name>A0ABX8SBJ7_9ACTN</name>
<evidence type="ECO:0000313" key="11">
    <source>
        <dbReference type="Proteomes" id="UP000887023"/>
    </source>
</evidence>
<accession>A0ABX8SBJ7</accession>